<protein>
    <submittedName>
        <fullName evidence="2">Uncharacterized protein</fullName>
    </submittedName>
</protein>
<dbReference type="EMBL" id="JASSZA010000023">
    <property type="protein sequence ID" value="KAK2083647.1"/>
    <property type="molecule type" value="Genomic_DNA"/>
</dbReference>
<dbReference type="EMBL" id="JASSZA010000023">
    <property type="protein sequence ID" value="KAK2083650.1"/>
    <property type="molecule type" value="Genomic_DNA"/>
</dbReference>
<proteinExistence type="predicted"/>
<accession>A0ABQ9TGJ8</accession>
<evidence type="ECO:0000313" key="3">
    <source>
        <dbReference type="Proteomes" id="UP001266305"/>
    </source>
</evidence>
<comment type="caution">
    <text evidence="2">The sequence shown here is derived from an EMBL/GenBank/DDBJ whole genome shotgun (WGS) entry which is preliminary data.</text>
</comment>
<keyword evidence="3" id="KW-1185">Reference proteome</keyword>
<reference evidence="2 3" key="1">
    <citation type="submission" date="2023-05" db="EMBL/GenBank/DDBJ databases">
        <title>B98-5 Cell Line De Novo Hybrid Assembly: An Optical Mapping Approach.</title>
        <authorList>
            <person name="Kananen K."/>
            <person name="Auerbach J.A."/>
            <person name="Kautto E."/>
            <person name="Blachly J.S."/>
        </authorList>
    </citation>
    <scope>NUCLEOTIDE SEQUENCE [LARGE SCALE GENOMIC DNA]</scope>
    <source>
        <strain evidence="2">B95-8</strain>
        <tissue evidence="2">Cell line</tissue>
    </source>
</reference>
<feature type="non-terminal residue" evidence="2">
    <location>
        <position position="62"/>
    </location>
</feature>
<name>A0ABQ9TGJ8_SAGOE</name>
<gene>
    <name evidence="1" type="ORF">P7K49_038883</name>
    <name evidence="2" type="ORF">P7K49_038886</name>
</gene>
<sequence length="62" mass="6911">MHKKGIELDKSEGTGTVITELKDLGNEIPPENSTWLFPIPSLGPDLWIEGILYMKCVRKTGL</sequence>
<dbReference type="Proteomes" id="UP001266305">
    <property type="component" value="Unassembled WGS sequence"/>
</dbReference>
<evidence type="ECO:0000313" key="2">
    <source>
        <dbReference type="EMBL" id="KAK2083650.1"/>
    </source>
</evidence>
<organism evidence="2 3">
    <name type="scientific">Saguinus oedipus</name>
    <name type="common">Cotton-top tamarin</name>
    <name type="synonym">Oedipomidas oedipus</name>
    <dbReference type="NCBI Taxonomy" id="9490"/>
    <lineage>
        <taxon>Eukaryota</taxon>
        <taxon>Metazoa</taxon>
        <taxon>Chordata</taxon>
        <taxon>Craniata</taxon>
        <taxon>Vertebrata</taxon>
        <taxon>Euteleostomi</taxon>
        <taxon>Mammalia</taxon>
        <taxon>Eutheria</taxon>
        <taxon>Euarchontoglires</taxon>
        <taxon>Primates</taxon>
        <taxon>Haplorrhini</taxon>
        <taxon>Platyrrhini</taxon>
        <taxon>Cebidae</taxon>
        <taxon>Callitrichinae</taxon>
        <taxon>Saguinus</taxon>
    </lineage>
</organism>
<evidence type="ECO:0000313" key="1">
    <source>
        <dbReference type="EMBL" id="KAK2083647.1"/>
    </source>
</evidence>